<dbReference type="Gene3D" id="3.40.50.720">
    <property type="entry name" value="NAD(P)-binding Rossmann-like Domain"/>
    <property type="match status" value="1"/>
</dbReference>
<organism evidence="5 6">
    <name type="scientific">Peltaster fructicola</name>
    <dbReference type="NCBI Taxonomy" id="286661"/>
    <lineage>
        <taxon>Eukaryota</taxon>
        <taxon>Fungi</taxon>
        <taxon>Dikarya</taxon>
        <taxon>Ascomycota</taxon>
        <taxon>Pezizomycotina</taxon>
        <taxon>Dothideomycetes</taxon>
        <taxon>Dothideomycetes incertae sedis</taxon>
        <taxon>Peltaster</taxon>
    </lineage>
</organism>
<evidence type="ECO:0000313" key="6">
    <source>
        <dbReference type="Proteomes" id="UP000503462"/>
    </source>
</evidence>
<evidence type="ECO:0000313" key="5">
    <source>
        <dbReference type="EMBL" id="QIW99545.1"/>
    </source>
</evidence>
<dbReference type="Proteomes" id="UP000503462">
    <property type="component" value="Chromosome 3"/>
</dbReference>
<dbReference type="EMBL" id="CP051141">
    <property type="protein sequence ID" value="QIW99545.1"/>
    <property type="molecule type" value="Genomic_DNA"/>
</dbReference>
<dbReference type="SUPFAM" id="SSF50129">
    <property type="entry name" value="GroES-like"/>
    <property type="match status" value="1"/>
</dbReference>
<dbReference type="SMART" id="SM00829">
    <property type="entry name" value="PKS_ER"/>
    <property type="match status" value="1"/>
</dbReference>
<dbReference type="Gene3D" id="3.90.180.10">
    <property type="entry name" value="Medium-chain alcohol dehydrogenases, catalytic domain"/>
    <property type="match status" value="1"/>
</dbReference>
<protein>
    <recommendedName>
        <fullName evidence="4">Enoyl reductase (ER) domain-containing protein</fullName>
    </recommendedName>
</protein>
<dbReference type="SUPFAM" id="SSF51735">
    <property type="entry name" value="NAD(P)-binding Rossmann-fold domains"/>
    <property type="match status" value="1"/>
</dbReference>
<dbReference type="Pfam" id="PF00107">
    <property type="entry name" value="ADH_zinc_N"/>
    <property type="match status" value="1"/>
</dbReference>
<name>A0A6H0XXZ2_9PEZI</name>
<reference evidence="5 6" key="1">
    <citation type="journal article" date="2016" name="Sci. Rep.">
        <title>Peltaster fructicola genome reveals evolution from an invasive phytopathogen to an ectophytic parasite.</title>
        <authorList>
            <person name="Xu C."/>
            <person name="Chen H."/>
            <person name="Gleason M.L."/>
            <person name="Xu J.R."/>
            <person name="Liu H."/>
            <person name="Zhang R."/>
            <person name="Sun G."/>
        </authorList>
    </citation>
    <scope>NUCLEOTIDE SEQUENCE [LARGE SCALE GENOMIC DNA]</scope>
    <source>
        <strain evidence="5 6">LNHT1506</strain>
    </source>
</reference>
<dbReference type="InterPro" id="IPR011032">
    <property type="entry name" value="GroES-like_sf"/>
</dbReference>
<comment type="subunit">
    <text evidence="2">Monomer.</text>
</comment>
<sequence>MTPTNRAAWITAPKATPLEVKQAPYPIAGATELIVQVQAVAINPLEYKIQDTNPSIGGKTIQYPTILGADLAGVVVSVGSSVTQRRTGDRIIANGSGHGSASAAFQQYVVVPEQSVIPVPDDISLEAAVVLPLACDTAAAGLFMQLGLSTTQLAQPQPQSLAREVVLVWGGSSSVGCCAIQLACAAGYNVYTTASRRNHDLCSSLGASRVFDHTQPSIEAEIIAALHGKKVMGALDCVADAEKTIPACVRILADIDGERKVVTVLTPPEEAIGDTVVVQRCSEHPSLMGTVTYDRVHAFMAGALQDGRLQPKPEANVVGQGLGSIQHGIDVLRRGVSAQKIVVRI</sequence>
<dbReference type="GO" id="GO:0016651">
    <property type="term" value="F:oxidoreductase activity, acting on NAD(P)H"/>
    <property type="evidence" value="ECO:0007669"/>
    <property type="project" value="InterPro"/>
</dbReference>
<keyword evidence="6" id="KW-1185">Reference proteome</keyword>
<dbReference type="AlphaFoldDB" id="A0A6H0XXZ2"/>
<feature type="domain" description="Enoyl reductase (ER)" evidence="4">
    <location>
        <begin position="15"/>
        <end position="343"/>
    </location>
</feature>
<dbReference type="PANTHER" id="PTHR45348:SF2">
    <property type="entry name" value="ZINC-TYPE ALCOHOL DEHYDROGENASE-LIKE PROTEIN C2E1P3.01"/>
    <property type="match status" value="1"/>
</dbReference>
<proteinExistence type="inferred from homology"/>
<gene>
    <name evidence="5" type="ORF">AMS68_005063</name>
</gene>
<keyword evidence="3" id="KW-0560">Oxidoreductase</keyword>
<dbReference type="InterPro" id="IPR013149">
    <property type="entry name" value="ADH-like_C"/>
</dbReference>
<dbReference type="InterPro" id="IPR036291">
    <property type="entry name" value="NAD(P)-bd_dom_sf"/>
</dbReference>
<dbReference type="InterPro" id="IPR047122">
    <property type="entry name" value="Trans-enoyl_RdTase-like"/>
</dbReference>
<evidence type="ECO:0000256" key="1">
    <source>
        <dbReference type="ARBA" id="ARBA00008072"/>
    </source>
</evidence>
<dbReference type="CDD" id="cd08249">
    <property type="entry name" value="enoyl_reductase_like"/>
    <property type="match status" value="1"/>
</dbReference>
<evidence type="ECO:0000259" key="4">
    <source>
        <dbReference type="SMART" id="SM00829"/>
    </source>
</evidence>
<dbReference type="PANTHER" id="PTHR45348">
    <property type="entry name" value="HYPOTHETICAL OXIDOREDUCTASE (EUROFUNG)"/>
    <property type="match status" value="1"/>
</dbReference>
<dbReference type="InterPro" id="IPR013154">
    <property type="entry name" value="ADH-like_N"/>
</dbReference>
<comment type="similarity">
    <text evidence="1">Belongs to the zinc-containing alcohol dehydrogenase family.</text>
</comment>
<evidence type="ECO:0000256" key="3">
    <source>
        <dbReference type="ARBA" id="ARBA00023002"/>
    </source>
</evidence>
<dbReference type="Pfam" id="PF08240">
    <property type="entry name" value="ADH_N"/>
    <property type="match status" value="1"/>
</dbReference>
<dbReference type="InterPro" id="IPR020843">
    <property type="entry name" value="ER"/>
</dbReference>
<dbReference type="OrthoDB" id="48317at2759"/>
<evidence type="ECO:0000256" key="2">
    <source>
        <dbReference type="ARBA" id="ARBA00011245"/>
    </source>
</evidence>
<accession>A0A6H0XXZ2</accession>